<gene>
    <name evidence="7" type="ORF">DFO70_10936</name>
</gene>
<reference evidence="7 8" key="1">
    <citation type="submission" date="2018-06" db="EMBL/GenBank/DDBJ databases">
        <title>Freshwater and sediment microbial communities from various areas in North America, analyzing microbe dynamics in response to fracking.</title>
        <authorList>
            <person name="Lamendella R."/>
        </authorList>
    </citation>
    <scope>NUCLEOTIDE SEQUENCE [LARGE SCALE GENOMIC DNA]</scope>
    <source>
        <strain evidence="7 8">14_TX</strain>
    </source>
</reference>
<dbReference type="PANTHER" id="PTHR34858:SF1">
    <property type="entry name" value="CYSO-CYSTEINE PEPTIDASE"/>
    <property type="match status" value="1"/>
</dbReference>
<feature type="domain" description="MPN" evidence="6">
    <location>
        <begin position="37"/>
        <end position="167"/>
    </location>
</feature>
<keyword evidence="4" id="KW-0862">Zinc</keyword>
<organism evidence="7 8">
    <name type="scientific">Cytobacillus firmus</name>
    <name type="common">Bacillus firmus</name>
    <dbReference type="NCBI Taxonomy" id="1399"/>
    <lineage>
        <taxon>Bacteria</taxon>
        <taxon>Bacillati</taxon>
        <taxon>Bacillota</taxon>
        <taxon>Bacilli</taxon>
        <taxon>Bacillales</taxon>
        <taxon>Bacillaceae</taxon>
        <taxon>Cytobacillus</taxon>
    </lineage>
</organism>
<dbReference type="SUPFAM" id="SSF102712">
    <property type="entry name" value="JAB1/MPN domain"/>
    <property type="match status" value="1"/>
</dbReference>
<dbReference type="EMBL" id="QNSF01000009">
    <property type="protein sequence ID" value="RBP90531.1"/>
    <property type="molecule type" value="Genomic_DNA"/>
</dbReference>
<dbReference type="CDD" id="cd08070">
    <property type="entry name" value="MPN_like"/>
    <property type="match status" value="1"/>
</dbReference>
<dbReference type="InterPro" id="IPR028090">
    <property type="entry name" value="JAB_dom_prok"/>
</dbReference>
<evidence type="ECO:0000256" key="4">
    <source>
        <dbReference type="ARBA" id="ARBA00022833"/>
    </source>
</evidence>
<keyword evidence="7" id="KW-0647">Proteasome</keyword>
<evidence type="ECO:0000313" key="7">
    <source>
        <dbReference type="EMBL" id="RBP90531.1"/>
    </source>
</evidence>
<keyword evidence="3" id="KW-0378">Hydrolase</keyword>
<dbReference type="InterPro" id="IPR051929">
    <property type="entry name" value="VirAsm_ModProt"/>
</dbReference>
<keyword evidence="8" id="KW-1185">Reference proteome</keyword>
<dbReference type="Pfam" id="PF14464">
    <property type="entry name" value="Prok-JAB"/>
    <property type="match status" value="1"/>
</dbReference>
<evidence type="ECO:0000256" key="1">
    <source>
        <dbReference type="ARBA" id="ARBA00022670"/>
    </source>
</evidence>
<evidence type="ECO:0000256" key="5">
    <source>
        <dbReference type="ARBA" id="ARBA00023049"/>
    </source>
</evidence>
<keyword evidence="1" id="KW-0645">Protease</keyword>
<protein>
    <submittedName>
        <fullName evidence="7">Proteasome lid subunit RPN8/RPN11</fullName>
    </submittedName>
</protein>
<evidence type="ECO:0000256" key="3">
    <source>
        <dbReference type="ARBA" id="ARBA00022801"/>
    </source>
</evidence>
<evidence type="ECO:0000259" key="6">
    <source>
        <dbReference type="PROSITE" id="PS50249"/>
    </source>
</evidence>
<dbReference type="RefSeq" id="WP_243856084.1">
    <property type="nucleotide sequence ID" value="NZ_QNSF01000009.1"/>
</dbReference>
<dbReference type="AlphaFoldDB" id="A0A366JSB0"/>
<dbReference type="GO" id="GO:0008235">
    <property type="term" value="F:metalloexopeptidase activity"/>
    <property type="evidence" value="ECO:0007669"/>
    <property type="project" value="TreeGrafter"/>
</dbReference>
<dbReference type="PANTHER" id="PTHR34858">
    <property type="entry name" value="CYSO-CYSTEINE PEPTIDASE"/>
    <property type="match status" value="1"/>
</dbReference>
<dbReference type="Proteomes" id="UP000252731">
    <property type="component" value="Unassembled WGS sequence"/>
</dbReference>
<keyword evidence="5" id="KW-0482">Metalloprotease</keyword>
<evidence type="ECO:0000313" key="8">
    <source>
        <dbReference type="Proteomes" id="UP000252731"/>
    </source>
</evidence>
<comment type="caution">
    <text evidence="7">The sequence shown here is derived from an EMBL/GenBank/DDBJ whole genome shotgun (WGS) entry which is preliminary data.</text>
</comment>
<evidence type="ECO:0000256" key="2">
    <source>
        <dbReference type="ARBA" id="ARBA00022723"/>
    </source>
</evidence>
<dbReference type="GO" id="GO:0000502">
    <property type="term" value="C:proteasome complex"/>
    <property type="evidence" value="ECO:0007669"/>
    <property type="project" value="UniProtKB-KW"/>
</dbReference>
<dbReference type="Gene3D" id="3.40.140.10">
    <property type="entry name" value="Cytidine Deaminase, domain 2"/>
    <property type="match status" value="1"/>
</dbReference>
<dbReference type="GO" id="GO:0006508">
    <property type="term" value="P:proteolysis"/>
    <property type="evidence" value="ECO:0007669"/>
    <property type="project" value="UniProtKB-KW"/>
</dbReference>
<accession>A0A366JSB0</accession>
<keyword evidence="2" id="KW-0479">Metal-binding</keyword>
<dbReference type="InterPro" id="IPR037518">
    <property type="entry name" value="MPN"/>
</dbReference>
<dbReference type="PROSITE" id="PS50249">
    <property type="entry name" value="MPN"/>
    <property type="match status" value="1"/>
</dbReference>
<sequence length="167" mass="19193">MARKKSMFRELRVPLNPDAGAAAAVNHKFDFYNKNVVYINRSVLNEMINHCREELPYEACGLLSGQHGRNEMMWKIRSTEKSPTSFAMDMKQVSAALTEMKKFSQTMTGMYHSHPSAAPLPSRDDIRNFHDPAAAYFIISFANRKTSIKCFKIIDHKAFQVKFEVIR</sequence>
<name>A0A366JSB0_CYTFI</name>
<proteinExistence type="predicted"/>
<dbReference type="GO" id="GO:0008270">
    <property type="term" value="F:zinc ion binding"/>
    <property type="evidence" value="ECO:0007669"/>
    <property type="project" value="TreeGrafter"/>
</dbReference>